<gene>
    <name evidence="3" type="ORF">KCG34_11100</name>
</gene>
<evidence type="ECO:0000256" key="1">
    <source>
        <dbReference type="ARBA" id="ARBA00006226"/>
    </source>
</evidence>
<name>A0A975IX82_9CAUL</name>
<dbReference type="AlphaFoldDB" id="A0A975IX82"/>
<dbReference type="Gene3D" id="3.30.2310.20">
    <property type="entry name" value="RelE-like"/>
    <property type="match status" value="1"/>
</dbReference>
<dbReference type="Pfam" id="PF05016">
    <property type="entry name" value="ParE_toxin"/>
    <property type="match status" value="1"/>
</dbReference>
<reference evidence="3" key="1">
    <citation type="submission" date="2021-04" db="EMBL/GenBank/DDBJ databases">
        <title>The complete genome sequence of Caulobacter sp. S6.</title>
        <authorList>
            <person name="Tang Y."/>
            <person name="Ouyang W."/>
            <person name="Liu Q."/>
            <person name="Huang B."/>
            <person name="Guo Z."/>
            <person name="Lei P."/>
        </authorList>
    </citation>
    <scope>NUCLEOTIDE SEQUENCE</scope>
    <source>
        <strain evidence="3">S6</strain>
    </source>
</reference>
<evidence type="ECO:0000256" key="2">
    <source>
        <dbReference type="ARBA" id="ARBA00022649"/>
    </source>
</evidence>
<sequence>MARVVITPRANADLDDIWLHVALDNPAAADRLIDRIVARCQALAEHPKLGAARPEIAPDARALVVGDYLALYRVEGSSAVVVRIVHGVRRLKDLFDLGSGE</sequence>
<evidence type="ECO:0000313" key="4">
    <source>
        <dbReference type="Proteomes" id="UP000676409"/>
    </source>
</evidence>
<dbReference type="KEGG" id="caul:KCG34_11100"/>
<dbReference type="EMBL" id="CP073078">
    <property type="protein sequence ID" value="QUD90359.1"/>
    <property type="molecule type" value="Genomic_DNA"/>
</dbReference>
<dbReference type="PANTHER" id="PTHR33755:SF6">
    <property type="entry name" value="PLASMID STABILIZATION SYSTEM PROTEIN"/>
    <property type="match status" value="1"/>
</dbReference>
<dbReference type="PANTHER" id="PTHR33755">
    <property type="entry name" value="TOXIN PARE1-RELATED"/>
    <property type="match status" value="1"/>
</dbReference>
<accession>A0A975IX82</accession>
<dbReference type="InterPro" id="IPR035093">
    <property type="entry name" value="RelE/ParE_toxin_dom_sf"/>
</dbReference>
<dbReference type="NCBIfam" id="TIGR02385">
    <property type="entry name" value="RelE_StbE"/>
    <property type="match status" value="1"/>
</dbReference>
<proteinExistence type="inferred from homology"/>
<dbReference type="InterPro" id="IPR051803">
    <property type="entry name" value="TA_system_RelE-like_toxin"/>
</dbReference>
<evidence type="ECO:0000313" key="3">
    <source>
        <dbReference type="EMBL" id="QUD90359.1"/>
    </source>
</evidence>
<organism evidence="3 4">
    <name type="scientific">Phenylobacterium montanum</name>
    <dbReference type="NCBI Taxonomy" id="2823693"/>
    <lineage>
        <taxon>Bacteria</taxon>
        <taxon>Pseudomonadati</taxon>
        <taxon>Pseudomonadota</taxon>
        <taxon>Alphaproteobacteria</taxon>
        <taxon>Caulobacterales</taxon>
        <taxon>Caulobacteraceae</taxon>
        <taxon>Phenylobacterium</taxon>
    </lineage>
</organism>
<dbReference type="InterPro" id="IPR007712">
    <property type="entry name" value="RelE/ParE_toxin"/>
</dbReference>
<comment type="similarity">
    <text evidence="1">Belongs to the RelE toxin family.</text>
</comment>
<keyword evidence="4" id="KW-1185">Reference proteome</keyword>
<protein>
    <submittedName>
        <fullName evidence="3">Type II toxin-antitoxin system RelE/ParE family toxin</fullName>
    </submittedName>
</protein>
<dbReference type="RefSeq" id="WP_211940410.1">
    <property type="nucleotide sequence ID" value="NZ_CP073078.1"/>
</dbReference>
<keyword evidence="2" id="KW-1277">Toxin-antitoxin system</keyword>
<dbReference type="Proteomes" id="UP000676409">
    <property type="component" value="Chromosome"/>
</dbReference>